<evidence type="ECO:0000313" key="1">
    <source>
        <dbReference type="EMBL" id="EDP18546.1"/>
    </source>
</evidence>
<sequence length="34" mass="4141">MSSFSFIIINPVKYAIYTWKFVHLNKKQNKTYMV</sequence>
<dbReference type="Proteomes" id="UP000005396">
    <property type="component" value="Unassembled WGS sequence"/>
</dbReference>
<name>A8RJG6_ENTBW</name>
<organism evidence="1 2">
    <name type="scientific">Enterocloster bolteae (strain ATCC BAA-613 / DSM 15670 / CCUG 46953 / JCM 12243 / WAL 16351)</name>
    <name type="common">Clostridium bolteae</name>
    <dbReference type="NCBI Taxonomy" id="411902"/>
    <lineage>
        <taxon>Bacteria</taxon>
        <taxon>Bacillati</taxon>
        <taxon>Bacillota</taxon>
        <taxon>Clostridia</taxon>
        <taxon>Lachnospirales</taxon>
        <taxon>Lachnospiraceae</taxon>
        <taxon>Enterocloster</taxon>
    </lineage>
</organism>
<reference evidence="1 2" key="1">
    <citation type="submission" date="2007-08" db="EMBL/GenBank/DDBJ databases">
        <authorList>
            <person name="Fulton L."/>
            <person name="Clifton S."/>
            <person name="Fulton B."/>
            <person name="Xu J."/>
            <person name="Minx P."/>
            <person name="Pepin K.H."/>
            <person name="Johnson M."/>
            <person name="Thiruvilangam P."/>
            <person name="Bhonagiri V."/>
            <person name="Nash W.E."/>
            <person name="Mardis E.R."/>
            <person name="Wilson R.K."/>
        </authorList>
    </citation>
    <scope>NUCLEOTIDE SEQUENCE [LARGE SCALE GENOMIC DNA]</scope>
    <source>
        <strain evidence="2">ATCC BAA-613 / DSM 15670 / CCUG 46953 / JCM 12243 / WAL 16351</strain>
    </source>
</reference>
<accession>A8RJG6</accession>
<dbReference type="EMBL" id="ABCC02000011">
    <property type="protein sequence ID" value="EDP18546.1"/>
    <property type="molecule type" value="Genomic_DNA"/>
</dbReference>
<proteinExistence type="predicted"/>
<dbReference type="HOGENOM" id="CLU_3372924_0_0_9"/>
<comment type="caution">
    <text evidence="1">The sequence shown here is derived from an EMBL/GenBank/DDBJ whole genome shotgun (WGS) entry which is preliminary data.</text>
</comment>
<evidence type="ECO:0000313" key="2">
    <source>
        <dbReference type="Proteomes" id="UP000005396"/>
    </source>
</evidence>
<gene>
    <name evidence="1" type="ORF">CLOBOL_00908</name>
</gene>
<dbReference type="AlphaFoldDB" id="A8RJG6"/>
<protein>
    <submittedName>
        <fullName evidence="1">Uncharacterized protein</fullName>
    </submittedName>
</protein>
<reference evidence="1 2" key="2">
    <citation type="submission" date="2007-09" db="EMBL/GenBank/DDBJ databases">
        <title>Draft genome sequence of Clostridium bolteae (ATCC BAA-613).</title>
        <authorList>
            <person name="Sudarsanam P."/>
            <person name="Ley R."/>
            <person name="Guruge J."/>
            <person name="Turnbaugh P.J."/>
            <person name="Mahowald M."/>
            <person name="Liep D."/>
            <person name="Gordon J."/>
        </authorList>
    </citation>
    <scope>NUCLEOTIDE SEQUENCE [LARGE SCALE GENOMIC DNA]</scope>
    <source>
        <strain evidence="2">ATCC BAA-613 / DSM 15670 / CCUG 46953 / JCM 12243 / WAL 16351</strain>
    </source>
</reference>
<dbReference type="PaxDb" id="411902-CLOBOL_00908"/>